<dbReference type="EMBL" id="JBIBEG010000003">
    <property type="protein sequence ID" value="MFF5897242.1"/>
    <property type="molecule type" value="Genomic_DNA"/>
</dbReference>
<evidence type="ECO:0008006" key="3">
    <source>
        <dbReference type="Google" id="ProtNLM"/>
    </source>
</evidence>
<organism evidence="1 2">
    <name type="scientific">Streptomyces argenteolus</name>
    <dbReference type="NCBI Taxonomy" id="67274"/>
    <lineage>
        <taxon>Bacteria</taxon>
        <taxon>Bacillati</taxon>
        <taxon>Actinomycetota</taxon>
        <taxon>Actinomycetes</taxon>
        <taxon>Kitasatosporales</taxon>
        <taxon>Streptomycetaceae</taxon>
        <taxon>Streptomyces</taxon>
    </lineage>
</organism>
<proteinExistence type="predicted"/>
<keyword evidence="2" id="KW-1185">Reference proteome</keyword>
<dbReference type="Proteomes" id="UP001602322">
    <property type="component" value="Unassembled WGS sequence"/>
</dbReference>
<accession>A0ABW6X872</accession>
<comment type="caution">
    <text evidence="1">The sequence shown here is derived from an EMBL/GenBank/DDBJ whole genome shotgun (WGS) entry which is preliminary data.</text>
</comment>
<sequence length="41" mass="4625">MIVRLREEHRTVARALRDIEELLARHLLPALAGDGDGPHAR</sequence>
<name>A0ABW6X872_9ACTN</name>
<dbReference type="RefSeq" id="WP_387902165.1">
    <property type="nucleotide sequence ID" value="NZ_JBIBEG010000003.1"/>
</dbReference>
<gene>
    <name evidence="1" type="ORF">ACFY8O_15085</name>
</gene>
<evidence type="ECO:0000313" key="2">
    <source>
        <dbReference type="Proteomes" id="UP001602322"/>
    </source>
</evidence>
<protein>
    <recommendedName>
        <fullName evidence="3">FCD domain-containing protein</fullName>
    </recommendedName>
</protein>
<evidence type="ECO:0000313" key="1">
    <source>
        <dbReference type="EMBL" id="MFF5897242.1"/>
    </source>
</evidence>
<reference evidence="1 2" key="1">
    <citation type="submission" date="2024-10" db="EMBL/GenBank/DDBJ databases">
        <title>The Natural Products Discovery Center: Release of the First 8490 Sequenced Strains for Exploring Actinobacteria Biosynthetic Diversity.</title>
        <authorList>
            <person name="Kalkreuter E."/>
            <person name="Kautsar S.A."/>
            <person name="Yang D."/>
            <person name="Bader C.D."/>
            <person name="Teijaro C.N."/>
            <person name="Fluegel L."/>
            <person name="Davis C.M."/>
            <person name="Simpson J.R."/>
            <person name="Lauterbach L."/>
            <person name="Steele A.D."/>
            <person name="Gui C."/>
            <person name="Meng S."/>
            <person name="Li G."/>
            <person name="Viehrig K."/>
            <person name="Ye F."/>
            <person name="Su P."/>
            <person name="Kiefer A.F."/>
            <person name="Nichols A."/>
            <person name="Cepeda A.J."/>
            <person name="Yan W."/>
            <person name="Fan B."/>
            <person name="Jiang Y."/>
            <person name="Adhikari A."/>
            <person name="Zheng C.-J."/>
            <person name="Schuster L."/>
            <person name="Cowan T.M."/>
            <person name="Smanski M.J."/>
            <person name="Chevrette M.G."/>
            <person name="De Carvalho L.P.S."/>
            <person name="Shen B."/>
        </authorList>
    </citation>
    <scope>NUCLEOTIDE SEQUENCE [LARGE SCALE GENOMIC DNA]</scope>
    <source>
        <strain evidence="1 2">NPDC012540</strain>
    </source>
</reference>